<organism evidence="1 2">
    <name type="scientific">Nocardia tengchongensis</name>
    <dbReference type="NCBI Taxonomy" id="2055889"/>
    <lineage>
        <taxon>Bacteria</taxon>
        <taxon>Bacillati</taxon>
        <taxon>Actinomycetota</taxon>
        <taxon>Actinomycetes</taxon>
        <taxon>Mycobacteriales</taxon>
        <taxon>Nocardiaceae</taxon>
        <taxon>Nocardia</taxon>
    </lineage>
</organism>
<keyword evidence="2" id="KW-1185">Reference proteome</keyword>
<sequence>MPPNWNASTPRRPVPPRTDGCAHCGHRCGRAHRPGRRAAGSPALAADGLERLSGRATSPDHTITAEVAGDGALTARWLSEQITTRPPRQAAHDITETIAPKRDAPLARLSEYL</sequence>
<dbReference type="EMBL" id="CP074371">
    <property type="protein sequence ID" value="QVI24249.1"/>
    <property type="molecule type" value="Genomic_DNA"/>
</dbReference>
<name>A0ABX8CZI0_9NOCA</name>
<evidence type="ECO:0000313" key="1">
    <source>
        <dbReference type="EMBL" id="QVI24249.1"/>
    </source>
</evidence>
<reference evidence="1 2" key="1">
    <citation type="submission" date="2021-04" db="EMBL/GenBank/DDBJ databases">
        <title>Nocardia tengchongensis.</title>
        <authorList>
            <person name="Zhuang k."/>
            <person name="Ran Y."/>
            <person name="Li W."/>
        </authorList>
    </citation>
    <scope>NUCLEOTIDE SEQUENCE [LARGE SCALE GENOMIC DNA]</scope>
    <source>
        <strain evidence="1 2">CFH S0057</strain>
    </source>
</reference>
<gene>
    <name evidence="1" type="ORF">KHQ06_16640</name>
</gene>
<proteinExistence type="predicted"/>
<dbReference type="Proteomes" id="UP000683310">
    <property type="component" value="Chromosome"/>
</dbReference>
<accession>A0ABX8CZI0</accession>
<evidence type="ECO:0000313" key="2">
    <source>
        <dbReference type="Proteomes" id="UP000683310"/>
    </source>
</evidence>
<protein>
    <submittedName>
        <fullName evidence="1">Uncharacterized protein</fullName>
    </submittedName>
</protein>